<name>A0A1E3PH38_9ASCO</name>
<organism evidence="2 3">
    <name type="scientific">Nadsonia fulvescens var. elongata DSM 6958</name>
    <dbReference type="NCBI Taxonomy" id="857566"/>
    <lineage>
        <taxon>Eukaryota</taxon>
        <taxon>Fungi</taxon>
        <taxon>Dikarya</taxon>
        <taxon>Ascomycota</taxon>
        <taxon>Saccharomycotina</taxon>
        <taxon>Dipodascomycetes</taxon>
        <taxon>Dipodascales</taxon>
        <taxon>Dipodascales incertae sedis</taxon>
        <taxon>Nadsonia</taxon>
    </lineage>
</organism>
<proteinExistence type="predicted"/>
<reference evidence="2 3" key="1">
    <citation type="journal article" date="2016" name="Proc. Natl. Acad. Sci. U.S.A.">
        <title>Comparative genomics of biotechnologically important yeasts.</title>
        <authorList>
            <person name="Riley R."/>
            <person name="Haridas S."/>
            <person name="Wolfe K.H."/>
            <person name="Lopes M.R."/>
            <person name="Hittinger C.T."/>
            <person name="Goeker M."/>
            <person name="Salamov A.A."/>
            <person name="Wisecaver J.H."/>
            <person name="Long T.M."/>
            <person name="Calvey C.H."/>
            <person name="Aerts A.L."/>
            <person name="Barry K.W."/>
            <person name="Choi C."/>
            <person name="Clum A."/>
            <person name="Coughlan A.Y."/>
            <person name="Deshpande S."/>
            <person name="Douglass A.P."/>
            <person name="Hanson S.J."/>
            <person name="Klenk H.-P."/>
            <person name="LaButti K.M."/>
            <person name="Lapidus A."/>
            <person name="Lindquist E.A."/>
            <person name="Lipzen A.M."/>
            <person name="Meier-Kolthoff J.P."/>
            <person name="Ohm R.A."/>
            <person name="Otillar R.P."/>
            <person name="Pangilinan J.L."/>
            <person name="Peng Y."/>
            <person name="Rokas A."/>
            <person name="Rosa C.A."/>
            <person name="Scheuner C."/>
            <person name="Sibirny A.A."/>
            <person name="Slot J.C."/>
            <person name="Stielow J.B."/>
            <person name="Sun H."/>
            <person name="Kurtzman C.P."/>
            <person name="Blackwell M."/>
            <person name="Grigoriev I.V."/>
            <person name="Jeffries T.W."/>
        </authorList>
    </citation>
    <scope>NUCLEOTIDE SEQUENCE [LARGE SCALE GENOMIC DNA]</scope>
    <source>
        <strain evidence="2 3">DSM 6958</strain>
    </source>
</reference>
<accession>A0A1E3PH38</accession>
<evidence type="ECO:0000313" key="3">
    <source>
        <dbReference type="Proteomes" id="UP000095009"/>
    </source>
</evidence>
<evidence type="ECO:0000256" key="1">
    <source>
        <dbReference type="SAM" id="MobiDB-lite"/>
    </source>
</evidence>
<gene>
    <name evidence="2" type="ORF">NADFUDRAFT_52509</name>
</gene>
<dbReference type="EMBL" id="KV454412">
    <property type="protein sequence ID" value="ODQ64177.1"/>
    <property type="molecule type" value="Genomic_DNA"/>
</dbReference>
<feature type="region of interest" description="Disordered" evidence="1">
    <location>
        <begin position="13"/>
        <end position="36"/>
    </location>
</feature>
<keyword evidence="3" id="KW-1185">Reference proteome</keyword>
<dbReference type="AlphaFoldDB" id="A0A1E3PH38"/>
<dbReference type="Proteomes" id="UP000095009">
    <property type="component" value="Unassembled WGS sequence"/>
</dbReference>
<sequence length="361" mass="40254">MSNMDRLLKAKKQREHLDSTPSLVSHNAPVSHILDDPSFPPRRYSFANQSIMSSYSDVTVDSNHSESSNYSFSSVSTCDNRSILSSSSAGSKSNELRYQRVRQRTHTLPGMAFGDESLANLAANNMSASHRFFEKHNKPESPENLMMMSTSMADDRSFNPSLPHLISEEVDSENSGSRRSFSDDDETDVVIPWDQITPPISSELKQDDYTRTLEQQYQSMAPGMINMYTSSNESVLDSFGNVRTVSNGYHGESATVTCDLGFYLKEAANDIFVKSNSEDPNLLSLSTPSLQLKTQKPKQSMISSFPATSLGYDDNFLARQETEAKLMYENILLDTAPDEHGEKSSNIARMKGLIKKMGLKK</sequence>
<evidence type="ECO:0000313" key="2">
    <source>
        <dbReference type="EMBL" id="ODQ64177.1"/>
    </source>
</evidence>
<protein>
    <submittedName>
        <fullName evidence="2">Uncharacterized protein</fullName>
    </submittedName>
</protein>